<dbReference type="InterPro" id="IPR001789">
    <property type="entry name" value="Sig_transdc_resp-reg_receiver"/>
</dbReference>
<dbReference type="PROSITE" id="PS50887">
    <property type="entry name" value="GGDEF"/>
    <property type="match status" value="1"/>
</dbReference>
<dbReference type="SMART" id="SM00448">
    <property type="entry name" value="REC"/>
    <property type="match status" value="2"/>
</dbReference>
<dbReference type="SUPFAM" id="SSF52172">
    <property type="entry name" value="CheY-like"/>
    <property type="match status" value="2"/>
</dbReference>
<dbReference type="Pfam" id="PF00563">
    <property type="entry name" value="EAL"/>
    <property type="match status" value="1"/>
</dbReference>
<feature type="domain" description="Response regulatory" evidence="1">
    <location>
        <begin position="9"/>
        <end position="122"/>
    </location>
</feature>
<dbReference type="InterPro" id="IPR011006">
    <property type="entry name" value="CheY-like_superfamily"/>
</dbReference>
<dbReference type="NCBIfam" id="TIGR00254">
    <property type="entry name" value="GGDEF"/>
    <property type="match status" value="1"/>
</dbReference>
<dbReference type="PROSITE" id="PS50110">
    <property type="entry name" value="RESPONSE_REGULATORY"/>
    <property type="match status" value="2"/>
</dbReference>
<dbReference type="InterPro" id="IPR029787">
    <property type="entry name" value="Nucleotide_cyclase"/>
</dbReference>
<organism evidence="4">
    <name type="scientific">bioreactor metagenome</name>
    <dbReference type="NCBI Taxonomy" id="1076179"/>
    <lineage>
        <taxon>unclassified sequences</taxon>
        <taxon>metagenomes</taxon>
        <taxon>ecological metagenomes</taxon>
    </lineage>
</organism>
<comment type="caution">
    <text evidence="4">The sequence shown here is derived from an EMBL/GenBank/DDBJ whole genome shotgun (WGS) entry which is preliminary data.</text>
</comment>
<sequence>MKDTRKKQKILLVDGDGERRQQAAGVLHGAFCVTSALDGEMAVDILRTRQDFAAILLQCRLFEFSGFDVMHFLHTNRLLKSIPVVAMGAAEDELKALSLGAAAFFEESREPDILSCQVQNLVNLFWRDRDLDPLTGVLQWDPFLKKARDTLAEMEQDKRPRSLSIIFLNMDRFKVFNDLFGRAAGDQLLRNLAAKLTAMRGAIHVGRVGGDRFVLLCRTEEMELSRFNRLGADLMRRLHLKYALHLCCGIYEIDDPTLPVVELCDRAQIAQETVSGRSDKSVALYDEELRRSLLWEQEVASRMYEALEQGQFQVYLQPIFSLSSNAPVSAEALVRWDHPKRGLILPNQFISIFEKNGFINRLDQYVWERVFQYLAELKAAGYPDVTISANMSRLDIYSADICGLLTGLAKKYDVNPAVFRIEVTESVYMEDPGQMLDLTRQLNAAGFAVLIDDFGNGYSSLNMLMNMTVSSLKLDMGFIRSVGSDERTNCVVSSIVRMAKWLEMSVVAEGAETQTHVDYLRSIGCDRVQGYYFSRPVPKDDFFSLLKRYRSVSAPERPRIFDKTADTRAVWDAVKAYDRMMRGRMDAAAMFEQFGDAAEILSVNDGYYRLMESSPELLFRSGQLITDWLEERDRPAFLSAMDAASETGERQELVIRRYMDSYRIKSLMVSVCYMGRKDSRKLFLALFRDISLLKLPAEFGCVEPSAAPGEEAGPPRLPQVLGCPTCPKLLIVEDNRVNQLVLEKMLSPQYSILEASNGKAGLNALRSGEDIGVVLLDIIMPIMDGYEFLQKKAQDPALRDIPVLVLSQADNLDSEEKALRLGARGFVRKPYDPEDLRRTLDALANGT</sequence>
<evidence type="ECO:0000313" key="4">
    <source>
        <dbReference type="EMBL" id="MPM28229.1"/>
    </source>
</evidence>
<gene>
    <name evidence="4" type="primary">rssB_31</name>
    <name evidence="4" type="ORF">SDC9_74748</name>
</gene>
<dbReference type="PROSITE" id="PS50883">
    <property type="entry name" value="EAL"/>
    <property type="match status" value="1"/>
</dbReference>
<dbReference type="InterPro" id="IPR043128">
    <property type="entry name" value="Rev_trsase/Diguanyl_cyclase"/>
</dbReference>
<dbReference type="EMBL" id="VSSQ01005197">
    <property type="protein sequence ID" value="MPM28229.1"/>
    <property type="molecule type" value="Genomic_DNA"/>
</dbReference>
<dbReference type="GO" id="GO:0000160">
    <property type="term" value="P:phosphorelay signal transduction system"/>
    <property type="evidence" value="ECO:0007669"/>
    <property type="project" value="InterPro"/>
</dbReference>
<dbReference type="AlphaFoldDB" id="A0A644YIS0"/>
<reference evidence="4" key="1">
    <citation type="submission" date="2019-08" db="EMBL/GenBank/DDBJ databases">
        <authorList>
            <person name="Kucharzyk K."/>
            <person name="Murdoch R.W."/>
            <person name="Higgins S."/>
            <person name="Loffler F."/>
        </authorList>
    </citation>
    <scope>NUCLEOTIDE SEQUENCE</scope>
</reference>
<dbReference type="CDD" id="cd01948">
    <property type="entry name" value="EAL"/>
    <property type="match status" value="1"/>
</dbReference>
<dbReference type="PANTHER" id="PTHR33121">
    <property type="entry name" value="CYCLIC DI-GMP PHOSPHODIESTERASE PDEF"/>
    <property type="match status" value="1"/>
</dbReference>
<evidence type="ECO:0000259" key="2">
    <source>
        <dbReference type="PROSITE" id="PS50883"/>
    </source>
</evidence>
<dbReference type="SUPFAM" id="SSF141868">
    <property type="entry name" value="EAL domain-like"/>
    <property type="match status" value="1"/>
</dbReference>
<name>A0A644YIS0_9ZZZZ</name>
<dbReference type="InterPro" id="IPR000160">
    <property type="entry name" value="GGDEF_dom"/>
</dbReference>
<feature type="domain" description="GGDEF" evidence="3">
    <location>
        <begin position="161"/>
        <end position="287"/>
    </location>
</feature>
<accession>A0A644YIS0</accession>
<dbReference type="SMART" id="SM00267">
    <property type="entry name" value="GGDEF"/>
    <property type="match status" value="1"/>
</dbReference>
<dbReference type="GO" id="GO:0071111">
    <property type="term" value="F:cyclic-guanylate-specific phosphodiesterase activity"/>
    <property type="evidence" value="ECO:0007669"/>
    <property type="project" value="InterPro"/>
</dbReference>
<dbReference type="Gene3D" id="3.40.50.2300">
    <property type="match status" value="2"/>
</dbReference>
<dbReference type="SUPFAM" id="SSF55785">
    <property type="entry name" value="PYP-like sensor domain (PAS domain)"/>
    <property type="match status" value="1"/>
</dbReference>
<dbReference type="Gene3D" id="3.30.70.270">
    <property type="match status" value="1"/>
</dbReference>
<protein>
    <submittedName>
        <fullName evidence="4">Regulator of RpoS</fullName>
    </submittedName>
</protein>
<evidence type="ECO:0000259" key="1">
    <source>
        <dbReference type="PROSITE" id="PS50110"/>
    </source>
</evidence>
<dbReference type="InterPro" id="IPR001633">
    <property type="entry name" value="EAL_dom"/>
</dbReference>
<dbReference type="SMART" id="SM00052">
    <property type="entry name" value="EAL"/>
    <property type="match status" value="1"/>
</dbReference>
<dbReference type="Gene3D" id="3.20.20.450">
    <property type="entry name" value="EAL domain"/>
    <property type="match status" value="1"/>
</dbReference>
<dbReference type="Pfam" id="PF00990">
    <property type="entry name" value="GGDEF"/>
    <property type="match status" value="1"/>
</dbReference>
<dbReference type="Pfam" id="PF00072">
    <property type="entry name" value="Response_reg"/>
    <property type="match status" value="1"/>
</dbReference>
<evidence type="ECO:0000259" key="3">
    <source>
        <dbReference type="PROSITE" id="PS50887"/>
    </source>
</evidence>
<dbReference type="CDD" id="cd17546">
    <property type="entry name" value="REC_hyHK_CKI1_RcsC-like"/>
    <property type="match status" value="1"/>
</dbReference>
<dbReference type="CDD" id="cd01949">
    <property type="entry name" value="GGDEF"/>
    <property type="match status" value="1"/>
</dbReference>
<dbReference type="InterPro" id="IPR035965">
    <property type="entry name" value="PAS-like_dom_sf"/>
</dbReference>
<feature type="domain" description="Response regulatory" evidence="1">
    <location>
        <begin position="728"/>
        <end position="844"/>
    </location>
</feature>
<dbReference type="SUPFAM" id="SSF55073">
    <property type="entry name" value="Nucleotide cyclase"/>
    <property type="match status" value="1"/>
</dbReference>
<proteinExistence type="predicted"/>
<dbReference type="PANTHER" id="PTHR33121:SF79">
    <property type="entry name" value="CYCLIC DI-GMP PHOSPHODIESTERASE PDED-RELATED"/>
    <property type="match status" value="1"/>
</dbReference>
<dbReference type="InterPro" id="IPR050706">
    <property type="entry name" value="Cyclic-di-GMP_PDE-like"/>
</dbReference>
<dbReference type="InterPro" id="IPR035919">
    <property type="entry name" value="EAL_sf"/>
</dbReference>
<feature type="domain" description="EAL" evidence="2">
    <location>
        <begin position="296"/>
        <end position="550"/>
    </location>
</feature>